<name>A0A538T4Q1_UNCEI</name>
<evidence type="ECO:0000256" key="1">
    <source>
        <dbReference type="ARBA" id="ARBA00022729"/>
    </source>
</evidence>
<evidence type="ECO:0000313" key="4">
    <source>
        <dbReference type="Proteomes" id="UP000317716"/>
    </source>
</evidence>
<accession>A0A538T4Q1</accession>
<reference evidence="3 4" key="1">
    <citation type="journal article" date="2019" name="Nat. Microbiol.">
        <title>Mediterranean grassland soil C-N compound turnover is dependent on rainfall and depth, and is mediated by genomically divergent microorganisms.</title>
        <authorList>
            <person name="Diamond S."/>
            <person name="Andeer P.F."/>
            <person name="Li Z."/>
            <person name="Crits-Christoph A."/>
            <person name="Burstein D."/>
            <person name="Anantharaman K."/>
            <person name="Lane K.R."/>
            <person name="Thomas B.C."/>
            <person name="Pan C."/>
            <person name="Northen T.R."/>
            <person name="Banfield J.F."/>
        </authorList>
    </citation>
    <scope>NUCLEOTIDE SEQUENCE [LARGE SCALE GENOMIC DNA]</scope>
    <source>
        <strain evidence="3">WS_2</strain>
    </source>
</reference>
<dbReference type="AlphaFoldDB" id="A0A538T4Q1"/>
<proteinExistence type="predicted"/>
<dbReference type="Proteomes" id="UP000317716">
    <property type="component" value="Unassembled WGS sequence"/>
</dbReference>
<dbReference type="SUPFAM" id="SSF56925">
    <property type="entry name" value="OMPA-like"/>
    <property type="match status" value="1"/>
</dbReference>
<dbReference type="InterPro" id="IPR011250">
    <property type="entry name" value="OMP/PagP_B-barrel"/>
</dbReference>
<gene>
    <name evidence="3" type="ORF">E6K72_02385</name>
</gene>
<organism evidence="3 4">
    <name type="scientific">Eiseniibacteriota bacterium</name>
    <dbReference type="NCBI Taxonomy" id="2212470"/>
    <lineage>
        <taxon>Bacteria</taxon>
        <taxon>Candidatus Eiseniibacteriota</taxon>
    </lineage>
</organism>
<feature type="domain" description="Outer membrane protein beta-barrel" evidence="2">
    <location>
        <begin position="13"/>
        <end position="178"/>
    </location>
</feature>
<sequence length="184" mass="18863">MEGSSMKPRVLAGLLTLALVPAAAGAASLGLGVYGGMSSPILNDTAGNGPQYGVRAPVTLAPMLIVEPFYAQSALGDVDQSFGGSSYTRSGPDVKMFGANAVFSFGEGVKFYPLVGIGSTKITQSGWADITDTSLNFGLGFGFRPMAKLCVDVRGELNAVVTGDTSRKFGNLTAGVSYALFGSE</sequence>
<dbReference type="Pfam" id="PF13505">
    <property type="entry name" value="OMP_b-brl"/>
    <property type="match status" value="1"/>
</dbReference>
<dbReference type="Gene3D" id="2.40.160.20">
    <property type="match status" value="1"/>
</dbReference>
<evidence type="ECO:0000313" key="3">
    <source>
        <dbReference type="EMBL" id="TMQ58623.1"/>
    </source>
</evidence>
<dbReference type="EMBL" id="VBOS01000073">
    <property type="protein sequence ID" value="TMQ58623.1"/>
    <property type="molecule type" value="Genomic_DNA"/>
</dbReference>
<dbReference type="InterPro" id="IPR027385">
    <property type="entry name" value="Beta-barrel_OMP"/>
</dbReference>
<comment type="caution">
    <text evidence="3">The sequence shown here is derived from an EMBL/GenBank/DDBJ whole genome shotgun (WGS) entry which is preliminary data.</text>
</comment>
<evidence type="ECO:0000259" key="2">
    <source>
        <dbReference type="Pfam" id="PF13505"/>
    </source>
</evidence>
<keyword evidence="1" id="KW-0732">Signal</keyword>
<protein>
    <submittedName>
        <fullName evidence="3">Porin family protein</fullName>
    </submittedName>
</protein>